<dbReference type="EMBL" id="OZ034821">
    <property type="protein sequence ID" value="CAL1409601.1"/>
    <property type="molecule type" value="Genomic_DNA"/>
</dbReference>
<name>A0AAV2GFR7_9ROSI</name>
<dbReference type="InterPro" id="IPR052769">
    <property type="entry name" value="TPR_domain_protein"/>
</dbReference>
<feature type="region of interest" description="Disordered" evidence="4">
    <location>
        <begin position="151"/>
        <end position="233"/>
    </location>
</feature>
<feature type="region of interest" description="Disordered" evidence="4">
    <location>
        <begin position="80"/>
        <end position="101"/>
    </location>
</feature>
<feature type="compositionally biased region" description="Basic and acidic residues" evidence="4">
    <location>
        <begin position="215"/>
        <end position="232"/>
    </location>
</feature>
<dbReference type="Pfam" id="PF13181">
    <property type="entry name" value="TPR_8"/>
    <property type="match status" value="1"/>
</dbReference>
<feature type="repeat" description="TPR" evidence="3">
    <location>
        <begin position="279"/>
        <end position="312"/>
    </location>
</feature>
<dbReference type="InterPro" id="IPR011990">
    <property type="entry name" value="TPR-like_helical_dom_sf"/>
</dbReference>
<dbReference type="PANTHER" id="PTHR46014:SF1">
    <property type="entry name" value="TETRATRICOPEPTIDE REPEAT PROTEIN 1"/>
    <property type="match status" value="1"/>
</dbReference>
<evidence type="ECO:0000256" key="2">
    <source>
        <dbReference type="ARBA" id="ARBA00022803"/>
    </source>
</evidence>
<feature type="compositionally biased region" description="Low complexity" evidence="4">
    <location>
        <begin position="174"/>
        <end position="187"/>
    </location>
</feature>
<sequence length="410" mass="45623">MQPILYTLARWVSCCPWSVYSIGLLALKLHSRRLFYHVILSPPNYGGCAKKASSPKPPVHHRQSPPSFIQFNQSDRAFLSPPSRRLTSSPNSGTQFFSTPTTPTCRSSIALSLKRDLAEVSDAVLAVITLETKLRNSRILREGMALIEEVPQEDKKEETAAEKVASGKPKAVPAETTTDSATATALTPSGGAENDSDGFETASERDVSDNDEANQDMKQHQEDAATDEEAKQKALVQANDAKLEGNRLFVDKKYEEALAQYDVALQVAPELPSSSELRSICHTNRSVCFLKLGKYEETIKECTKALEINPSYIKAFMRRGEAHEKLTHFEEAISDMKKILELDPSNDFARKSMIRLEPLAAEKREKLKEEMIEKLKEMGNSVLGRFGMSVDNFKAVKDPNTGSYSLSFQR</sequence>
<feature type="repeat" description="TPR" evidence="3">
    <location>
        <begin position="313"/>
        <end position="346"/>
    </location>
</feature>
<dbReference type="Gene3D" id="1.25.40.10">
    <property type="entry name" value="Tetratricopeptide repeat domain"/>
    <property type="match status" value="1"/>
</dbReference>
<gene>
    <name evidence="5" type="ORF">LTRI10_LOCUS49085</name>
</gene>
<dbReference type="PANTHER" id="PTHR46014">
    <property type="entry name" value="TETRATRICOPEPTIDE REPEAT PROTEIN 1"/>
    <property type="match status" value="1"/>
</dbReference>
<proteinExistence type="predicted"/>
<dbReference type="SMART" id="SM00028">
    <property type="entry name" value="TPR"/>
    <property type="match status" value="3"/>
</dbReference>
<evidence type="ECO:0000256" key="3">
    <source>
        <dbReference type="PROSITE-ProRule" id="PRU00339"/>
    </source>
</evidence>
<dbReference type="InterPro" id="IPR013105">
    <property type="entry name" value="TPR_2"/>
</dbReference>
<reference evidence="5 6" key="1">
    <citation type="submission" date="2024-04" db="EMBL/GenBank/DDBJ databases">
        <authorList>
            <person name="Fracassetti M."/>
        </authorList>
    </citation>
    <scope>NUCLEOTIDE SEQUENCE [LARGE SCALE GENOMIC DNA]</scope>
</reference>
<feature type="compositionally biased region" description="Basic and acidic residues" evidence="4">
    <location>
        <begin position="152"/>
        <end position="161"/>
    </location>
</feature>
<keyword evidence="2 3" id="KW-0802">TPR repeat</keyword>
<keyword evidence="6" id="KW-1185">Reference proteome</keyword>
<organism evidence="5 6">
    <name type="scientific">Linum trigynum</name>
    <dbReference type="NCBI Taxonomy" id="586398"/>
    <lineage>
        <taxon>Eukaryota</taxon>
        <taxon>Viridiplantae</taxon>
        <taxon>Streptophyta</taxon>
        <taxon>Embryophyta</taxon>
        <taxon>Tracheophyta</taxon>
        <taxon>Spermatophyta</taxon>
        <taxon>Magnoliopsida</taxon>
        <taxon>eudicotyledons</taxon>
        <taxon>Gunneridae</taxon>
        <taxon>Pentapetalae</taxon>
        <taxon>rosids</taxon>
        <taxon>fabids</taxon>
        <taxon>Malpighiales</taxon>
        <taxon>Linaceae</taxon>
        <taxon>Linum</taxon>
    </lineage>
</organism>
<protein>
    <submittedName>
        <fullName evidence="5">Uncharacterized protein</fullName>
    </submittedName>
</protein>
<keyword evidence="1" id="KW-0677">Repeat</keyword>
<dbReference type="PROSITE" id="PS50005">
    <property type="entry name" value="TPR"/>
    <property type="match status" value="2"/>
</dbReference>
<accession>A0AAV2GFR7</accession>
<dbReference type="Proteomes" id="UP001497516">
    <property type="component" value="Chromosome 8"/>
</dbReference>
<dbReference type="Pfam" id="PF07719">
    <property type="entry name" value="TPR_2"/>
    <property type="match status" value="1"/>
</dbReference>
<evidence type="ECO:0000313" key="6">
    <source>
        <dbReference type="Proteomes" id="UP001497516"/>
    </source>
</evidence>
<feature type="compositionally biased region" description="Low complexity" evidence="4">
    <location>
        <begin position="80"/>
        <end position="92"/>
    </location>
</feature>
<dbReference type="SUPFAM" id="SSF48452">
    <property type="entry name" value="TPR-like"/>
    <property type="match status" value="1"/>
</dbReference>
<evidence type="ECO:0000256" key="4">
    <source>
        <dbReference type="SAM" id="MobiDB-lite"/>
    </source>
</evidence>
<evidence type="ECO:0000256" key="1">
    <source>
        <dbReference type="ARBA" id="ARBA00022737"/>
    </source>
</evidence>
<evidence type="ECO:0000313" key="5">
    <source>
        <dbReference type="EMBL" id="CAL1409601.1"/>
    </source>
</evidence>
<dbReference type="InterPro" id="IPR019734">
    <property type="entry name" value="TPR_rpt"/>
</dbReference>
<dbReference type="AlphaFoldDB" id="A0AAV2GFR7"/>